<protein>
    <submittedName>
        <fullName evidence="1">Uncharacterized protein</fullName>
    </submittedName>
</protein>
<reference evidence="1 2" key="1">
    <citation type="journal article" date="2020" name="Front. Microbiol.">
        <title>Genetic Organization of the aprX-lipA2 Operon Affects the Proteolytic Potential of Pseudomonas Species in Milk.</title>
        <authorList>
            <person name="Maier C."/>
            <person name="Huptas C."/>
            <person name="von Neubeck M."/>
            <person name="Scherer S."/>
            <person name="Wenning M."/>
            <person name="Lucking G."/>
        </authorList>
    </citation>
    <scope>NUCLEOTIDE SEQUENCE [LARGE SCALE GENOMIC DNA]</scope>
    <source>
        <strain evidence="1 2">G4779</strain>
    </source>
</reference>
<dbReference type="GeneID" id="70099289"/>
<accession>A0A7Y1MW73</accession>
<dbReference type="AlphaFoldDB" id="A0A7Y1MW73"/>
<evidence type="ECO:0000313" key="1">
    <source>
        <dbReference type="EMBL" id="NNA99470.1"/>
    </source>
</evidence>
<dbReference type="Proteomes" id="UP000542111">
    <property type="component" value="Unassembled WGS sequence"/>
</dbReference>
<dbReference type="EMBL" id="JAAQYP010000105">
    <property type="protein sequence ID" value="NNA99470.1"/>
    <property type="molecule type" value="Genomic_DNA"/>
</dbReference>
<organism evidence="1 2">
    <name type="scientific">Pseudomonas gessardii</name>
    <dbReference type="NCBI Taxonomy" id="78544"/>
    <lineage>
        <taxon>Bacteria</taxon>
        <taxon>Pseudomonadati</taxon>
        <taxon>Pseudomonadota</taxon>
        <taxon>Gammaproteobacteria</taxon>
        <taxon>Pseudomonadales</taxon>
        <taxon>Pseudomonadaceae</taxon>
        <taxon>Pseudomonas</taxon>
    </lineage>
</organism>
<dbReference type="OrthoDB" id="6868627at2"/>
<sequence>MKNRDANLHDEGDQISGQIYHVTPTRNLDSIIREGLRPMIGPRSVLIGEVTEKVYFFGTMHAVEGALSNWLGEELDKEPGAISVLAVDHSGLHLSSGAGYELACLHLVPPEKISLAFEDQPPASKKNQQVTKGTA</sequence>
<evidence type="ECO:0000313" key="2">
    <source>
        <dbReference type="Proteomes" id="UP000542111"/>
    </source>
</evidence>
<name>A0A7Y1MW73_9PSED</name>
<comment type="caution">
    <text evidence="1">The sequence shown here is derived from an EMBL/GenBank/DDBJ whole genome shotgun (WGS) entry which is preliminary data.</text>
</comment>
<gene>
    <name evidence="1" type="ORF">HBO33_30510</name>
</gene>
<dbReference type="RefSeq" id="WP_076965295.1">
    <property type="nucleotide sequence ID" value="NZ_CBCRYT010000145.1"/>
</dbReference>
<proteinExistence type="predicted"/>